<organism evidence="2 3">
    <name type="scientific">Psilocybe cf. subviscida</name>
    <dbReference type="NCBI Taxonomy" id="2480587"/>
    <lineage>
        <taxon>Eukaryota</taxon>
        <taxon>Fungi</taxon>
        <taxon>Dikarya</taxon>
        <taxon>Basidiomycota</taxon>
        <taxon>Agaricomycotina</taxon>
        <taxon>Agaricomycetes</taxon>
        <taxon>Agaricomycetidae</taxon>
        <taxon>Agaricales</taxon>
        <taxon>Agaricineae</taxon>
        <taxon>Strophariaceae</taxon>
        <taxon>Psilocybe</taxon>
    </lineage>
</organism>
<gene>
    <name evidence="2" type="ORF">D9619_009920</name>
</gene>
<dbReference type="Proteomes" id="UP000567179">
    <property type="component" value="Unassembled WGS sequence"/>
</dbReference>
<keyword evidence="1" id="KW-0732">Signal</keyword>
<feature type="chain" id="PRO_5034348434" description="SCP domain-containing protein" evidence="1">
    <location>
        <begin position="21"/>
        <end position="188"/>
    </location>
</feature>
<evidence type="ECO:0000313" key="2">
    <source>
        <dbReference type="EMBL" id="KAF5325088.1"/>
    </source>
</evidence>
<dbReference type="SUPFAM" id="SSF52309">
    <property type="entry name" value="N-(deoxy)ribosyltransferase-like"/>
    <property type="match status" value="1"/>
</dbReference>
<comment type="caution">
    <text evidence="2">The sequence shown here is derived from an EMBL/GenBank/DDBJ whole genome shotgun (WGS) entry which is preliminary data.</text>
</comment>
<dbReference type="EMBL" id="JAACJJ010000015">
    <property type="protein sequence ID" value="KAF5325088.1"/>
    <property type="molecule type" value="Genomic_DNA"/>
</dbReference>
<feature type="signal peptide" evidence="1">
    <location>
        <begin position="1"/>
        <end position="20"/>
    </location>
</feature>
<evidence type="ECO:0008006" key="4">
    <source>
        <dbReference type="Google" id="ProtNLM"/>
    </source>
</evidence>
<keyword evidence="3" id="KW-1185">Reference proteome</keyword>
<sequence length="188" mass="20850">MIFYRLILLLVAGLIGCVYSAPIPAHLHSNVDSSLELFATRARKFSVKHAAEAVIIKNKIDKHFNPGHSKATFWSGTLRKGGSVVSVKETAHHRAEKAGKKTIGHALHEAGIPESRIDNNPHAAHIWDHASAVWAQKSHGHADVVLGELVRPESVYNRIEKPILMNNKEVTKVVEWNAHTNKETHIKP</sequence>
<protein>
    <recommendedName>
        <fullName evidence="4">SCP domain-containing protein</fullName>
    </recommendedName>
</protein>
<reference evidence="2 3" key="1">
    <citation type="journal article" date="2020" name="ISME J.">
        <title>Uncovering the hidden diversity of litter-decomposition mechanisms in mushroom-forming fungi.</title>
        <authorList>
            <person name="Floudas D."/>
            <person name="Bentzer J."/>
            <person name="Ahren D."/>
            <person name="Johansson T."/>
            <person name="Persson P."/>
            <person name="Tunlid A."/>
        </authorList>
    </citation>
    <scope>NUCLEOTIDE SEQUENCE [LARGE SCALE GENOMIC DNA]</scope>
    <source>
        <strain evidence="2 3">CBS 101986</strain>
    </source>
</reference>
<dbReference type="OrthoDB" id="2909885at2759"/>
<name>A0A8H5BMD1_9AGAR</name>
<proteinExistence type="predicted"/>
<dbReference type="PROSITE" id="PS51257">
    <property type="entry name" value="PROKAR_LIPOPROTEIN"/>
    <property type="match status" value="1"/>
</dbReference>
<accession>A0A8H5BMD1</accession>
<evidence type="ECO:0000256" key="1">
    <source>
        <dbReference type="SAM" id="SignalP"/>
    </source>
</evidence>
<evidence type="ECO:0000313" key="3">
    <source>
        <dbReference type="Proteomes" id="UP000567179"/>
    </source>
</evidence>
<dbReference type="AlphaFoldDB" id="A0A8H5BMD1"/>